<dbReference type="InterPro" id="IPR012944">
    <property type="entry name" value="SusD_RagB_dom"/>
</dbReference>
<reference evidence="10" key="1">
    <citation type="journal article" date="2019" name="Int. J. Syst. Evol. Microbiol.">
        <title>The Global Catalogue of Microorganisms (GCM) 10K type strain sequencing project: providing services to taxonomists for standard genome sequencing and annotation.</title>
        <authorList>
            <consortium name="The Broad Institute Genomics Platform"/>
            <consortium name="The Broad Institute Genome Sequencing Center for Infectious Disease"/>
            <person name="Wu L."/>
            <person name="Ma J."/>
        </authorList>
    </citation>
    <scope>NUCLEOTIDE SEQUENCE [LARGE SCALE GENOMIC DNA]</scope>
    <source>
        <strain evidence="10">CGMCC 1.15407</strain>
    </source>
</reference>
<dbReference type="InterPro" id="IPR011990">
    <property type="entry name" value="TPR-like_helical_dom_sf"/>
</dbReference>
<comment type="similarity">
    <text evidence="2">Belongs to the SusD family.</text>
</comment>
<name>A0ABQ1V4A0_9BACT</name>
<dbReference type="Pfam" id="PF14322">
    <property type="entry name" value="SusD-like_3"/>
    <property type="match status" value="1"/>
</dbReference>
<dbReference type="Gene3D" id="1.25.40.390">
    <property type="match status" value="1"/>
</dbReference>
<dbReference type="InterPro" id="IPR033985">
    <property type="entry name" value="SusD-like_N"/>
</dbReference>
<comment type="caution">
    <text evidence="9">The sequence shown here is derived from an EMBL/GenBank/DDBJ whole genome shotgun (WGS) entry which is preliminary data.</text>
</comment>
<evidence type="ECO:0000313" key="9">
    <source>
        <dbReference type="EMBL" id="GGF38305.1"/>
    </source>
</evidence>
<sequence length="559" mass="63641">MMMNIKQMIPMLALLLACACVEDVLDRRMDTNYTEEQVFSSYTTIRNFGIGIYSHLPAGFDRFGGGTLASATDDALHSGQDGQVQQLAQGNWGVFSNPDDQWGNLYDGIRKANLFLENSVDFENTILRDTITEQGKQTYQTQVNDLGWLRAEAHFLKAFFYFELTKRYGEVPIIEEVLDLEDVAGYERRPYGECVDHMLSELDLAMEGMRDTWEGYDENRMLGRATTGAAMALKARILLYAASPLHNPENDLSKWQSAAQAAYEVINSGRYGLFDNYGNLFRSSDNTEIILSRRYAASNSLERSMYPVGFTGALGGTNPSQNLVDAYQTINGLSITEDERYDPQHPYQNRDPRLQMSILTHGASYKGRPLEIWRGGLDGPGRARATKTGYYQKKYVDENLDLLQNRTSVHAWIYFRYGEILLNYAEAMNEVHGPDGTSEMMPWSARESLNALRARPGVGMPPVTADSKEAFRTMVRNERRVELAFEEHRYWDVRRWMTGMDHFNSAVRGVQVEKISENEFSLEYVEVDDRFFAPQMNLYPIQAEEINKSKGSLSQTPGW</sequence>
<feature type="domain" description="SusD-like N-terminal" evidence="8">
    <location>
        <begin position="25"/>
        <end position="239"/>
    </location>
</feature>
<evidence type="ECO:0000256" key="2">
    <source>
        <dbReference type="ARBA" id="ARBA00006275"/>
    </source>
</evidence>
<evidence type="ECO:0000256" key="1">
    <source>
        <dbReference type="ARBA" id="ARBA00004442"/>
    </source>
</evidence>
<dbReference type="Proteomes" id="UP000647339">
    <property type="component" value="Unassembled WGS sequence"/>
</dbReference>
<gene>
    <name evidence="9" type="ORF">GCM10011339_28620</name>
</gene>
<organism evidence="9 10">
    <name type="scientific">Echinicola rosea</name>
    <dbReference type="NCBI Taxonomy" id="1807691"/>
    <lineage>
        <taxon>Bacteria</taxon>
        <taxon>Pseudomonadati</taxon>
        <taxon>Bacteroidota</taxon>
        <taxon>Cytophagia</taxon>
        <taxon>Cytophagales</taxon>
        <taxon>Cyclobacteriaceae</taxon>
        <taxon>Echinicola</taxon>
    </lineage>
</organism>
<dbReference type="EMBL" id="BMIU01000014">
    <property type="protein sequence ID" value="GGF38305.1"/>
    <property type="molecule type" value="Genomic_DNA"/>
</dbReference>
<evidence type="ECO:0000256" key="6">
    <source>
        <dbReference type="SAM" id="SignalP"/>
    </source>
</evidence>
<accession>A0ABQ1V4A0</accession>
<keyword evidence="3 6" id="KW-0732">Signal</keyword>
<feature type="chain" id="PRO_5046376887" evidence="6">
    <location>
        <begin position="20"/>
        <end position="559"/>
    </location>
</feature>
<evidence type="ECO:0000256" key="5">
    <source>
        <dbReference type="ARBA" id="ARBA00023237"/>
    </source>
</evidence>
<dbReference type="Pfam" id="PF07980">
    <property type="entry name" value="SusD_RagB"/>
    <property type="match status" value="1"/>
</dbReference>
<keyword evidence="10" id="KW-1185">Reference proteome</keyword>
<evidence type="ECO:0000256" key="4">
    <source>
        <dbReference type="ARBA" id="ARBA00023136"/>
    </source>
</evidence>
<feature type="domain" description="RagB/SusD" evidence="7">
    <location>
        <begin position="303"/>
        <end position="559"/>
    </location>
</feature>
<keyword evidence="5" id="KW-0998">Cell outer membrane</keyword>
<evidence type="ECO:0000259" key="8">
    <source>
        <dbReference type="Pfam" id="PF14322"/>
    </source>
</evidence>
<dbReference type="SUPFAM" id="SSF48452">
    <property type="entry name" value="TPR-like"/>
    <property type="match status" value="1"/>
</dbReference>
<evidence type="ECO:0000259" key="7">
    <source>
        <dbReference type="Pfam" id="PF07980"/>
    </source>
</evidence>
<proteinExistence type="inferred from homology"/>
<feature type="signal peptide" evidence="6">
    <location>
        <begin position="1"/>
        <end position="19"/>
    </location>
</feature>
<comment type="subcellular location">
    <subcellularLocation>
        <location evidence="1">Cell outer membrane</location>
    </subcellularLocation>
</comment>
<evidence type="ECO:0000256" key="3">
    <source>
        <dbReference type="ARBA" id="ARBA00022729"/>
    </source>
</evidence>
<keyword evidence="4" id="KW-0472">Membrane</keyword>
<dbReference type="PROSITE" id="PS51257">
    <property type="entry name" value="PROKAR_LIPOPROTEIN"/>
    <property type="match status" value="1"/>
</dbReference>
<protein>
    <submittedName>
        <fullName evidence="9">Starch-binding protein</fullName>
    </submittedName>
</protein>
<evidence type="ECO:0000313" key="10">
    <source>
        <dbReference type="Proteomes" id="UP000647339"/>
    </source>
</evidence>